<evidence type="ECO:0000313" key="3">
    <source>
        <dbReference type="Proteomes" id="UP001172155"/>
    </source>
</evidence>
<keyword evidence="1" id="KW-0812">Transmembrane</keyword>
<evidence type="ECO:0000313" key="2">
    <source>
        <dbReference type="EMBL" id="KAK0751862.1"/>
    </source>
</evidence>
<organism evidence="2 3">
    <name type="scientific">Schizothecium vesticola</name>
    <dbReference type="NCBI Taxonomy" id="314040"/>
    <lineage>
        <taxon>Eukaryota</taxon>
        <taxon>Fungi</taxon>
        <taxon>Dikarya</taxon>
        <taxon>Ascomycota</taxon>
        <taxon>Pezizomycotina</taxon>
        <taxon>Sordariomycetes</taxon>
        <taxon>Sordariomycetidae</taxon>
        <taxon>Sordariales</taxon>
        <taxon>Schizotheciaceae</taxon>
        <taxon>Schizothecium</taxon>
    </lineage>
</organism>
<name>A0AA40KAT1_9PEZI</name>
<accession>A0AA40KAT1</accession>
<keyword evidence="1" id="KW-0472">Membrane</keyword>
<proteinExistence type="predicted"/>
<keyword evidence="1" id="KW-1133">Transmembrane helix</keyword>
<reference evidence="2" key="1">
    <citation type="submission" date="2023-06" db="EMBL/GenBank/DDBJ databases">
        <title>Genome-scale phylogeny and comparative genomics of the fungal order Sordariales.</title>
        <authorList>
            <consortium name="Lawrence Berkeley National Laboratory"/>
            <person name="Hensen N."/>
            <person name="Bonometti L."/>
            <person name="Westerberg I."/>
            <person name="Brannstrom I.O."/>
            <person name="Guillou S."/>
            <person name="Cros-Aarteil S."/>
            <person name="Calhoun S."/>
            <person name="Haridas S."/>
            <person name="Kuo A."/>
            <person name="Mondo S."/>
            <person name="Pangilinan J."/>
            <person name="Riley R."/>
            <person name="LaButti K."/>
            <person name="Andreopoulos B."/>
            <person name="Lipzen A."/>
            <person name="Chen C."/>
            <person name="Yanf M."/>
            <person name="Daum C."/>
            <person name="Ng V."/>
            <person name="Clum A."/>
            <person name="Steindorff A."/>
            <person name="Ohm R."/>
            <person name="Martin F."/>
            <person name="Silar P."/>
            <person name="Natvig D."/>
            <person name="Lalanne C."/>
            <person name="Gautier V."/>
            <person name="Ament-velasquez S.L."/>
            <person name="Kruys A."/>
            <person name="Hutchinson M.I."/>
            <person name="Powell A.J."/>
            <person name="Barry K."/>
            <person name="Miller A.N."/>
            <person name="Grigoriev I.V."/>
            <person name="Debuchy R."/>
            <person name="Gladieux P."/>
            <person name="Thoren M.H."/>
            <person name="Johannesson H."/>
        </authorList>
    </citation>
    <scope>NUCLEOTIDE SEQUENCE</scope>
    <source>
        <strain evidence="2">SMH3187-1</strain>
    </source>
</reference>
<evidence type="ECO:0000256" key="1">
    <source>
        <dbReference type="SAM" id="Phobius"/>
    </source>
</evidence>
<dbReference type="EMBL" id="JAUKUD010000002">
    <property type="protein sequence ID" value="KAK0751862.1"/>
    <property type="molecule type" value="Genomic_DNA"/>
</dbReference>
<keyword evidence="3" id="KW-1185">Reference proteome</keyword>
<feature type="transmembrane region" description="Helical" evidence="1">
    <location>
        <begin position="37"/>
        <end position="53"/>
    </location>
</feature>
<feature type="transmembrane region" description="Helical" evidence="1">
    <location>
        <begin position="59"/>
        <end position="78"/>
    </location>
</feature>
<dbReference type="Proteomes" id="UP001172155">
    <property type="component" value="Unassembled WGS sequence"/>
</dbReference>
<feature type="transmembrane region" description="Helical" evidence="1">
    <location>
        <begin position="6"/>
        <end position="25"/>
    </location>
</feature>
<protein>
    <submittedName>
        <fullName evidence="2">Uncharacterized protein</fullName>
    </submittedName>
</protein>
<dbReference type="AlphaFoldDB" id="A0AA40KAT1"/>
<gene>
    <name evidence="2" type="ORF">B0T18DRAFT_78817</name>
</gene>
<comment type="caution">
    <text evidence="2">The sequence shown here is derived from an EMBL/GenBank/DDBJ whole genome shotgun (WGS) entry which is preliminary data.</text>
</comment>
<sequence>MEVGVFGAASAAFPFYWLIRGLYHGLAMASGRLGRKILHLVMVAGASLAAWAGHNDGVWRVGLVIAFLGIGRSGFSVCRGVSIRTPHDGRVTLGELEEHEQQTSFKL</sequence>